<feature type="region of interest" description="Disordered" evidence="1">
    <location>
        <begin position="130"/>
        <end position="149"/>
    </location>
</feature>
<proteinExistence type="predicted"/>
<protein>
    <submittedName>
        <fullName evidence="2">Uncharacterized protein</fullName>
    </submittedName>
</protein>
<keyword evidence="3" id="KW-1185">Reference proteome</keyword>
<name>A0AAV4GZA1_9GAST</name>
<feature type="compositionally biased region" description="Polar residues" evidence="1">
    <location>
        <begin position="135"/>
        <end position="149"/>
    </location>
</feature>
<evidence type="ECO:0000313" key="3">
    <source>
        <dbReference type="Proteomes" id="UP000762676"/>
    </source>
</evidence>
<comment type="caution">
    <text evidence="2">The sequence shown here is derived from an EMBL/GenBank/DDBJ whole genome shotgun (WGS) entry which is preliminary data.</text>
</comment>
<reference evidence="2 3" key="1">
    <citation type="journal article" date="2021" name="Elife">
        <title>Chloroplast acquisition without the gene transfer in kleptoplastic sea slugs, Plakobranchus ocellatus.</title>
        <authorList>
            <person name="Maeda T."/>
            <person name="Takahashi S."/>
            <person name="Yoshida T."/>
            <person name="Shimamura S."/>
            <person name="Takaki Y."/>
            <person name="Nagai Y."/>
            <person name="Toyoda A."/>
            <person name="Suzuki Y."/>
            <person name="Arimoto A."/>
            <person name="Ishii H."/>
            <person name="Satoh N."/>
            <person name="Nishiyama T."/>
            <person name="Hasebe M."/>
            <person name="Maruyama T."/>
            <person name="Minagawa J."/>
            <person name="Obokata J."/>
            <person name="Shigenobu S."/>
        </authorList>
    </citation>
    <scope>NUCLEOTIDE SEQUENCE [LARGE SCALE GENOMIC DNA]</scope>
</reference>
<accession>A0AAV4GZA1</accession>
<feature type="region of interest" description="Disordered" evidence="1">
    <location>
        <begin position="1"/>
        <end position="30"/>
    </location>
</feature>
<organism evidence="2 3">
    <name type="scientific">Elysia marginata</name>
    <dbReference type="NCBI Taxonomy" id="1093978"/>
    <lineage>
        <taxon>Eukaryota</taxon>
        <taxon>Metazoa</taxon>
        <taxon>Spiralia</taxon>
        <taxon>Lophotrochozoa</taxon>
        <taxon>Mollusca</taxon>
        <taxon>Gastropoda</taxon>
        <taxon>Heterobranchia</taxon>
        <taxon>Euthyneura</taxon>
        <taxon>Panpulmonata</taxon>
        <taxon>Sacoglossa</taxon>
        <taxon>Placobranchoidea</taxon>
        <taxon>Plakobranchidae</taxon>
        <taxon>Elysia</taxon>
    </lineage>
</organism>
<dbReference type="Proteomes" id="UP000762676">
    <property type="component" value="Unassembled WGS sequence"/>
</dbReference>
<evidence type="ECO:0000256" key="1">
    <source>
        <dbReference type="SAM" id="MobiDB-lite"/>
    </source>
</evidence>
<gene>
    <name evidence="2" type="ORF">ElyMa_004304000</name>
</gene>
<dbReference type="EMBL" id="BMAT01008665">
    <property type="protein sequence ID" value="GFR90421.1"/>
    <property type="molecule type" value="Genomic_DNA"/>
</dbReference>
<evidence type="ECO:0000313" key="2">
    <source>
        <dbReference type="EMBL" id="GFR90421.1"/>
    </source>
</evidence>
<dbReference type="AlphaFoldDB" id="A0AAV4GZA1"/>
<sequence length="149" mass="17018">MSLQILEKSFSTSDLNSASHKTTSYPKSSPKNTIKLRYSCEAQHKTQIVAQQPQQTDNQRNFKESTTKLCNCRDKPSCPLQGKCLEKSQAASLTLKNQKDLDRQRNIAQERSQWSKLEQEYKKVPRHIMRREVLSSKSSVSQTPTGTES</sequence>